<comment type="caution">
    <text evidence="1">The sequence shown here is derived from an EMBL/GenBank/DDBJ whole genome shotgun (WGS) entry which is preliminary data.</text>
</comment>
<evidence type="ECO:0000313" key="2">
    <source>
        <dbReference type="Proteomes" id="UP000541610"/>
    </source>
</evidence>
<protein>
    <submittedName>
        <fullName evidence="1">Uncharacterized protein</fullName>
    </submittedName>
</protein>
<proteinExistence type="predicted"/>
<dbReference type="Proteomes" id="UP000541610">
    <property type="component" value="Unassembled WGS sequence"/>
</dbReference>
<dbReference type="AlphaFoldDB" id="A0A7J6NPM7"/>
<accession>A0A7J6NPM7</accession>
<gene>
    <name evidence="1" type="ORF">FOZ60_007053</name>
</gene>
<dbReference type="EMBL" id="JABANP010000282">
    <property type="protein sequence ID" value="KAF4685001.1"/>
    <property type="molecule type" value="Genomic_DNA"/>
</dbReference>
<evidence type="ECO:0000313" key="1">
    <source>
        <dbReference type="EMBL" id="KAF4685001.1"/>
    </source>
</evidence>
<organism evidence="1 2">
    <name type="scientific">Perkinsus olseni</name>
    <name type="common">Perkinsus atlanticus</name>
    <dbReference type="NCBI Taxonomy" id="32597"/>
    <lineage>
        <taxon>Eukaryota</taxon>
        <taxon>Sar</taxon>
        <taxon>Alveolata</taxon>
        <taxon>Perkinsozoa</taxon>
        <taxon>Perkinsea</taxon>
        <taxon>Perkinsida</taxon>
        <taxon>Perkinsidae</taxon>
        <taxon>Perkinsus</taxon>
    </lineage>
</organism>
<name>A0A7J6NPM7_PEROL</name>
<sequence>MSWEMMLVRVEVIVARCDDGVVEGFGVMLEDLIPRVEAFAHCPLGSYGHEGTRMRIPDWVKSGQMREARGQLVDTSAEDRICFVFELGIARLGTQGYSSEGEDIPKMARQIFIPRLLLHTALCVSLSYEAALQLEPAGAGAPTRKFITLYGGEEKLETAIGYVQQPEDGQIRVVDVSWVHYPTKDHEGIAFFALFDEEALRDFNNEHMKEFQQLDPSKGVSAASLKRHLKSSLAFLPGPEYTSNLTPNSKLFTGSWATSWSEEASLLSAFYLSRPKVDQAFRLTAVYANLSTTSNRLIRDMKPRLNVTRLYDLLSNAQEAAPRPARWWWREGTLETLARQLMAYSNYVSEARDDMTALDIWPASSSDSVTEDGLVLVDLLHWLMSGTMKISS</sequence>
<reference evidence="1 2" key="1">
    <citation type="submission" date="2020-04" db="EMBL/GenBank/DDBJ databases">
        <title>Perkinsus olseni comparative genomics.</title>
        <authorList>
            <person name="Bogema D.R."/>
        </authorList>
    </citation>
    <scope>NUCLEOTIDE SEQUENCE [LARGE SCALE GENOMIC DNA]</scope>
    <source>
        <strain evidence="1">00978-12</strain>
    </source>
</reference>